<dbReference type="InterPro" id="IPR036188">
    <property type="entry name" value="FAD/NAD-bd_sf"/>
</dbReference>
<feature type="transmembrane region" description="Helical" evidence="2">
    <location>
        <begin position="361"/>
        <end position="387"/>
    </location>
</feature>
<keyword evidence="2" id="KW-1133">Transmembrane helix</keyword>
<dbReference type="GO" id="GO:0005737">
    <property type="term" value="C:cytoplasm"/>
    <property type="evidence" value="ECO:0007669"/>
    <property type="project" value="TreeGrafter"/>
</dbReference>
<sequence length="404" mass="44470">MDLKSGYPFWAVKNGLMRAFPALQSDLRCEVAVVGGGITGALIADALTEAGHEVVVLEQRDIGWGSTAASTALLQYEIDTHLVDLAERYGEADAVEAYRGCAEAIESLHALAGEVRDVGFARTHSLYYASRQRDRAALEAEFSLRRRHGFDVRWFEPESLQARYGFRAPAAILSATAAQVDPYRFTYRLLARRLRGGMQVFDRTVVSSIDATTRGVTLRTQAGPVVRAGHVVLAAGYATQHWLDRLVARNRSSYAFVTDPLDEAALGPLRRTLVWESARPYLYLRTTQDSRLLVGGEDDAVDRPARRDARVDRKARRIAAKAGTLLPHLDIVPTFSWGGTFAETADGLPFIGPHAQYGPRVVFVMAYGGNGITYSMLGAGLVSAYLARRRHPLQALFGFGRLER</sequence>
<keyword evidence="2" id="KW-0472">Membrane</keyword>
<protein>
    <submittedName>
        <fullName evidence="4">Amino acid oxidase</fullName>
    </submittedName>
</protein>
<dbReference type="GO" id="GO:0016491">
    <property type="term" value="F:oxidoreductase activity"/>
    <property type="evidence" value="ECO:0007669"/>
    <property type="project" value="UniProtKB-KW"/>
</dbReference>
<feature type="domain" description="FAD dependent oxidoreductase" evidence="3">
    <location>
        <begin position="31"/>
        <end position="383"/>
    </location>
</feature>
<proteinExistence type="predicted"/>
<evidence type="ECO:0000256" key="1">
    <source>
        <dbReference type="ARBA" id="ARBA00023002"/>
    </source>
</evidence>
<gene>
    <name evidence="4" type="ORF">DI564_15865</name>
</gene>
<organism evidence="4 5">
    <name type="scientific">Rhodanobacter denitrificans</name>
    <dbReference type="NCBI Taxonomy" id="666685"/>
    <lineage>
        <taxon>Bacteria</taxon>
        <taxon>Pseudomonadati</taxon>
        <taxon>Pseudomonadota</taxon>
        <taxon>Gammaproteobacteria</taxon>
        <taxon>Lysobacterales</taxon>
        <taxon>Rhodanobacteraceae</taxon>
        <taxon>Rhodanobacter</taxon>
    </lineage>
</organism>
<keyword evidence="2" id="KW-0812">Transmembrane</keyword>
<dbReference type="Gene3D" id="3.30.9.10">
    <property type="entry name" value="D-Amino Acid Oxidase, subunit A, domain 2"/>
    <property type="match status" value="1"/>
</dbReference>
<dbReference type="PANTHER" id="PTHR13847">
    <property type="entry name" value="SARCOSINE DEHYDROGENASE-RELATED"/>
    <property type="match status" value="1"/>
</dbReference>
<dbReference type="Proteomes" id="UP000249046">
    <property type="component" value="Unassembled WGS sequence"/>
</dbReference>
<comment type="caution">
    <text evidence="4">The sequence shown here is derived from an EMBL/GenBank/DDBJ whole genome shotgun (WGS) entry which is preliminary data.</text>
</comment>
<keyword evidence="1" id="KW-0560">Oxidoreductase</keyword>
<reference evidence="4 5" key="1">
    <citation type="submission" date="2017-08" db="EMBL/GenBank/DDBJ databases">
        <title>Infants hospitalized years apart are colonized by the same room-sourced microbial strains.</title>
        <authorList>
            <person name="Brooks B."/>
            <person name="Olm M.R."/>
            <person name="Firek B.A."/>
            <person name="Baker R."/>
            <person name="Thomas B.C."/>
            <person name="Morowitz M.J."/>
            <person name="Banfield J.F."/>
        </authorList>
    </citation>
    <scope>NUCLEOTIDE SEQUENCE [LARGE SCALE GENOMIC DNA]</scope>
    <source>
        <strain evidence="4">S2_005_003_R2_42</strain>
    </source>
</reference>
<dbReference type="SUPFAM" id="SSF51905">
    <property type="entry name" value="FAD/NAD(P)-binding domain"/>
    <property type="match status" value="1"/>
</dbReference>
<dbReference type="EMBL" id="QFPO01000020">
    <property type="protein sequence ID" value="PZQ10466.1"/>
    <property type="molecule type" value="Genomic_DNA"/>
</dbReference>
<dbReference type="InterPro" id="IPR006076">
    <property type="entry name" value="FAD-dep_OxRdtase"/>
</dbReference>
<dbReference type="Gene3D" id="3.50.50.60">
    <property type="entry name" value="FAD/NAD(P)-binding domain"/>
    <property type="match status" value="1"/>
</dbReference>
<evidence type="ECO:0000313" key="5">
    <source>
        <dbReference type="Proteomes" id="UP000249046"/>
    </source>
</evidence>
<dbReference type="Pfam" id="PF01266">
    <property type="entry name" value="DAO"/>
    <property type="match status" value="1"/>
</dbReference>
<evidence type="ECO:0000256" key="2">
    <source>
        <dbReference type="SAM" id="Phobius"/>
    </source>
</evidence>
<evidence type="ECO:0000259" key="3">
    <source>
        <dbReference type="Pfam" id="PF01266"/>
    </source>
</evidence>
<dbReference type="AlphaFoldDB" id="A0A2W5K040"/>
<evidence type="ECO:0000313" key="4">
    <source>
        <dbReference type="EMBL" id="PZQ10466.1"/>
    </source>
</evidence>
<accession>A0A2W5K040</accession>
<name>A0A2W5K040_9GAMM</name>
<dbReference type="PANTHER" id="PTHR13847:SF201">
    <property type="entry name" value="PUTATIBE OXIDOREDUCTASE"/>
    <property type="match status" value="1"/>
</dbReference>